<proteinExistence type="predicted"/>
<gene>
    <name evidence="1" type="ORF">E4J90_01945</name>
</gene>
<dbReference type="EMBL" id="SPDQ01000001">
    <property type="protein sequence ID" value="TFH83810.1"/>
    <property type="molecule type" value="Genomic_DNA"/>
</dbReference>
<reference evidence="1 2" key="1">
    <citation type="submission" date="2019-03" db="EMBL/GenBank/DDBJ databases">
        <title>Draft genome sequence of humic substances-degrading Pseudomonas kribbensis CHA-19 from forest soil.</title>
        <authorList>
            <person name="Kim D."/>
        </authorList>
    </citation>
    <scope>NUCLEOTIDE SEQUENCE [LARGE SCALE GENOMIC DNA]</scope>
    <source>
        <strain evidence="1 2">CHA-19</strain>
    </source>
</reference>
<dbReference type="RefSeq" id="WP_134825280.1">
    <property type="nucleotide sequence ID" value="NZ_SPDQ01000001.1"/>
</dbReference>
<name>A0A4Y8VTG1_9PSED</name>
<organism evidence="1 2">
    <name type="scientific">Pseudomonas kribbensis</name>
    <dbReference type="NCBI Taxonomy" id="1628086"/>
    <lineage>
        <taxon>Bacteria</taxon>
        <taxon>Pseudomonadati</taxon>
        <taxon>Pseudomonadota</taxon>
        <taxon>Gammaproteobacteria</taxon>
        <taxon>Pseudomonadales</taxon>
        <taxon>Pseudomonadaceae</taxon>
        <taxon>Pseudomonas</taxon>
    </lineage>
</organism>
<accession>A0A4Y8VTG1</accession>
<protein>
    <submittedName>
        <fullName evidence="1">Molecular chaperone</fullName>
    </submittedName>
</protein>
<dbReference type="AlphaFoldDB" id="A0A4Y8VTG1"/>
<sequence length="584" mass="65194">MSEPRFQPQLSAPTPTQLRLSFCEATPRDLKRWIAGLPKANIGETARQLYQGLGELNQLLTPSDNRLHLLELLRPEVYFVCQHLERHFLHQAIMLDERSRKISNLCQALQSQLAIGYKQIVLRITPKYSKDRAALLSEALQRAVHALKGQLVRATQLYSPAPEQLWFELHQLFRCACDLQLQHRRVRDDLASLAGELSVEQTYIAALLLGSARCNQLRQNPIAQLAQVLEPWSAWLKLHPGASGEGLFGISAEIDAGPRYRSKFRSEQQPGLLGFDPQPLVNAIEAHLLHQDTSTPLPVPSGLTLDTLQHLHATWGEAAERSFQRTVGQGNLTVCVGMSALHFYLGGERTFSELLKHPGSRAANFSRAVVQGEKDSWSQAFDAAPQSKTDEFLPYEEIRYEPMADDEGDADSPPHYPTYALPVINHSPGGYCLAWPKEVPAELQTGEMVGIQDTTNQGWSIAVVRWIRQVRGAGTQMGIELVAPHAQPCGLQLVRTRDDHSHYLRGLLLPEISAIDLPATLLAPRLPFQEGNKVLINTQGEEHRAGLDRRVASTHSFNQFAYRSLETAQNGGSEEDFNSLWKSL</sequence>
<comment type="caution">
    <text evidence="1">The sequence shown here is derived from an EMBL/GenBank/DDBJ whole genome shotgun (WGS) entry which is preliminary data.</text>
</comment>
<dbReference type="OrthoDB" id="5724405at2"/>
<evidence type="ECO:0000313" key="1">
    <source>
        <dbReference type="EMBL" id="TFH83810.1"/>
    </source>
</evidence>
<evidence type="ECO:0000313" key="2">
    <source>
        <dbReference type="Proteomes" id="UP000297555"/>
    </source>
</evidence>
<dbReference type="Proteomes" id="UP000297555">
    <property type="component" value="Unassembled WGS sequence"/>
</dbReference>